<dbReference type="GO" id="GO:0003723">
    <property type="term" value="F:RNA binding"/>
    <property type="evidence" value="ECO:0007669"/>
    <property type="project" value="TreeGrafter"/>
</dbReference>
<comment type="similarity">
    <text evidence="1">Belongs to the 5'-3' exonuclease family.</text>
</comment>
<protein>
    <recommendedName>
        <fullName evidence="2">Xrn1 N-terminal domain-containing protein</fullName>
    </recommendedName>
</protein>
<dbReference type="InterPro" id="IPR027073">
    <property type="entry name" value="5_3_exoribonuclease"/>
</dbReference>
<dbReference type="AlphaFoldDB" id="E1Z9G0"/>
<feature type="non-terminal residue" evidence="3">
    <location>
        <position position="234"/>
    </location>
</feature>
<sequence length="234" mass="25671">MHRIPKFYRWLSERYPLVNQPGGATVVPIIDNLYLDMVSEAAGGSMGAAKGSSSSSSARRAHAACRCLRQGGAPNGIIHNCTHGNNPDVRLTEEEMILKIFTYLDKLFHIVKPQAGGGKLLFMAIDGSAPRAKMNQQRARRFKSAREAQEAMEAAVRRGEPVPEPDARFDSNCITPGTREGTLPRCGTLCMLGDAALRCAALRCAALPCWKRRPDYAPNMRHCLYGLDADLIML</sequence>
<dbReference type="STRING" id="554065.E1Z9G0"/>
<dbReference type="EMBL" id="GL433839">
    <property type="protein sequence ID" value="EFN57770.1"/>
    <property type="molecule type" value="Genomic_DNA"/>
</dbReference>
<organism evidence="4">
    <name type="scientific">Chlorella variabilis</name>
    <name type="common">Green alga</name>
    <dbReference type="NCBI Taxonomy" id="554065"/>
    <lineage>
        <taxon>Eukaryota</taxon>
        <taxon>Viridiplantae</taxon>
        <taxon>Chlorophyta</taxon>
        <taxon>core chlorophytes</taxon>
        <taxon>Trebouxiophyceae</taxon>
        <taxon>Chlorellales</taxon>
        <taxon>Chlorellaceae</taxon>
        <taxon>Chlorella clade</taxon>
        <taxon>Chlorella</taxon>
    </lineage>
</organism>
<feature type="domain" description="Xrn1 N-terminal" evidence="2">
    <location>
        <begin position="212"/>
        <end position="234"/>
    </location>
</feature>
<evidence type="ECO:0000313" key="4">
    <source>
        <dbReference type="Proteomes" id="UP000008141"/>
    </source>
</evidence>
<name>E1Z9G0_CHLVA</name>
<dbReference type="Pfam" id="PF03159">
    <property type="entry name" value="XRN_N"/>
    <property type="match status" value="2"/>
</dbReference>
<accession>E1Z9G0</accession>
<keyword evidence="4" id="KW-1185">Reference proteome</keyword>
<dbReference type="Proteomes" id="UP000008141">
    <property type="component" value="Unassembled WGS sequence"/>
</dbReference>
<feature type="domain" description="Xrn1 N-terminal" evidence="2">
    <location>
        <begin position="75"/>
        <end position="179"/>
    </location>
</feature>
<dbReference type="InterPro" id="IPR004859">
    <property type="entry name" value="Xrn1_N"/>
</dbReference>
<dbReference type="RefSeq" id="XP_005849872.1">
    <property type="nucleotide sequence ID" value="XM_005849810.1"/>
</dbReference>
<dbReference type="GO" id="GO:0004534">
    <property type="term" value="F:5'-3' RNA exonuclease activity"/>
    <property type="evidence" value="ECO:0007669"/>
    <property type="project" value="TreeGrafter"/>
</dbReference>
<proteinExistence type="inferred from homology"/>
<reference evidence="3 4" key="1">
    <citation type="journal article" date="2010" name="Plant Cell">
        <title>The Chlorella variabilis NC64A genome reveals adaptation to photosymbiosis, coevolution with viruses, and cryptic sex.</title>
        <authorList>
            <person name="Blanc G."/>
            <person name="Duncan G."/>
            <person name="Agarkova I."/>
            <person name="Borodovsky M."/>
            <person name="Gurnon J."/>
            <person name="Kuo A."/>
            <person name="Lindquist E."/>
            <person name="Lucas S."/>
            <person name="Pangilinan J."/>
            <person name="Polle J."/>
            <person name="Salamov A."/>
            <person name="Terry A."/>
            <person name="Yamada T."/>
            <person name="Dunigan D.D."/>
            <person name="Grigoriev I.V."/>
            <person name="Claverie J.M."/>
            <person name="Van Etten J.L."/>
        </authorList>
    </citation>
    <scope>NUCLEOTIDE SEQUENCE [LARGE SCALE GENOMIC DNA]</scope>
    <source>
        <strain evidence="3 4">NC64A</strain>
    </source>
</reference>
<dbReference type="Gene3D" id="3.40.50.12390">
    <property type="match status" value="2"/>
</dbReference>
<dbReference type="GeneID" id="17357235"/>
<evidence type="ECO:0000313" key="3">
    <source>
        <dbReference type="EMBL" id="EFN57770.1"/>
    </source>
</evidence>
<evidence type="ECO:0000256" key="1">
    <source>
        <dbReference type="ARBA" id="ARBA00038299"/>
    </source>
</evidence>
<dbReference type="KEGG" id="cvr:CHLNCDRAFT_143098"/>
<evidence type="ECO:0000259" key="2">
    <source>
        <dbReference type="Pfam" id="PF03159"/>
    </source>
</evidence>
<dbReference type="PANTHER" id="PTHR12341">
    <property type="entry name" value="5'-&gt;3' EXORIBONUCLEASE"/>
    <property type="match status" value="1"/>
</dbReference>
<dbReference type="OMA" id="DINTRMT"/>
<dbReference type="GO" id="GO:0005634">
    <property type="term" value="C:nucleus"/>
    <property type="evidence" value="ECO:0007669"/>
    <property type="project" value="TreeGrafter"/>
</dbReference>
<gene>
    <name evidence="3" type="ORF">CHLNCDRAFT_143098</name>
</gene>
<dbReference type="eggNOG" id="KOG2045">
    <property type="taxonomic scope" value="Eukaryota"/>
</dbReference>
<dbReference type="InParanoid" id="E1Z9G0"/>
<dbReference type="OrthoDB" id="372487at2759"/>
<dbReference type="PANTHER" id="PTHR12341:SF7">
    <property type="entry name" value="5'-3' EXORIBONUCLEASE 1"/>
    <property type="match status" value="1"/>
</dbReference>
<dbReference type="CDD" id="cd18673">
    <property type="entry name" value="PIN_XRN1-2-like"/>
    <property type="match status" value="1"/>
</dbReference>
<dbReference type="GO" id="GO:0000956">
    <property type="term" value="P:nuclear-transcribed mRNA catabolic process"/>
    <property type="evidence" value="ECO:0007669"/>
    <property type="project" value="TreeGrafter"/>
</dbReference>